<evidence type="ECO:0000313" key="3">
    <source>
        <dbReference type="Proteomes" id="UP000594342"/>
    </source>
</evidence>
<gene>
    <name evidence="2" type="ORF">YASMINEVIRUS_1482</name>
</gene>
<feature type="region of interest" description="Disordered" evidence="1">
    <location>
        <begin position="76"/>
        <end position="100"/>
    </location>
</feature>
<evidence type="ECO:0000313" key="2">
    <source>
        <dbReference type="EMBL" id="VBB18950.1"/>
    </source>
</evidence>
<dbReference type="EMBL" id="UPSH01000001">
    <property type="protein sequence ID" value="VBB18950.1"/>
    <property type="molecule type" value="Genomic_DNA"/>
</dbReference>
<keyword evidence="3" id="KW-1185">Reference proteome</keyword>
<reference evidence="2 3" key="1">
    <citation type="submission" date="2018-10" db="EMBL/GenBank/DDBJ databases">
        <authorList>
            <consortium name="IHU Genomes"/>
        </authorList>
    </citation>
    <scope>NUCLEOTIDE SEQUENCE [LARGE SCALE GENOMIC DNA]</scope>
    <source>
        <strain evidence="2 3">A1</strain>
    </source>
</reference>
<organism evidence="2 3">
    <name type="scientific">Yasminevirus sp. GU-2018</name>
    <dbReference type="NCBI Taxonomy" id="2420051"/>
    <lineage>
        <taxon>Viruses</taxon>
        <taxon>Varidnaviria</taxon>
        <taxon>Bamfordvirae</taxon>
        <taxon>Nucleocytoviricota</taxon>
        <taxon>Megaviricetes</taxon>
        <taxon>Imitervirales</taxon>
        <taxon>Mimiviridae</taxon>
        <taxon>Klosneuvirinae</taxon>
        <taxon>Yasminevirus</taxon>
        <taxon>Yasminevirus saudimassiliense</taxon>
    </lineage>
</organism>
<dbReference type="Proteomes" id="UP000594342">
    <property type="component" value="Unassembled WGS sequence"/>
</dbReference>
<proteinExistence type="predicted"/>
<protein>
    <submittedName>
        <fullName evidence="2">Uncharacterized protein</fullName>
    </submittedName>
</protein>
<comment type="caution">
    <text evidence="2">The sequence shown here is derived from an EMBL/GenBank/DDBJ whole genome shotgun (WGS) entry which is preliminary data.</text>
</comment>
<sequence length="100" mass="10623">MSKHQTQIKGGTMRNHNSTGRLMYASGKLDYVFINELSMTNINVNTKSTTATMPMSGGSKNKPVKPVTTQVYQMKGGGCGGDVDPKEDPASGSCGGKSYE</sequence>
<accession>A0A5K0UBD7</accession>
<name>A0A5K0UBD7_9VIRU</name>
<evidence type="ECO:0000256" key="1">
    <source>
        <dbReference type="SAM" id="MobiDB-lite"/>
    </source>
</evidence>